<accession>A0A2S9J9F0</accession>
<reference evidence="1 2" key="1">
    <citation type="submission" date="2018-02" db="EMBL/GenBank/DDBJ databases">
        <title>The draft genome of Sphingobacterium sp. 5JN-11.</title>
        <authorList>
            <person name="Liu L."/>
            <person name="Li L."/>
            <person name="Liang L."/>
            <person name="Zhang X."/>
            <person name="Wang T."/>
        </authorList>
    </citation>
    <scope>NUCLEOTIDE SEQUENCE [LARGE SCALE GENOMIC DNA]</scope>
    <source>
        <strain evidence="1 2">5JN-11</strain>
    </source>
</reference>
<dbReference type="Proteomes" id="UP000239711">
    <property type="component" value="Unassembled WGS sequence"/>
</dbReference>
<evidence type="ECO:0000313" key="1">
    <source>
        <dbReference type="EMBL" id="PRD49402.1"/>
    </source>
</evidence>
<evidence type="ECO:0000313" key="2">
    <source>
        <dbReference type="Proteomes" id="UP000239711"/>
    </source>
</evidence>
<protein>
    <submittedName>
        <fullName evidence="1">Uncharacterized protein</fullName>
    </submittedName>
</protein>
<gene>
    <name evidence="1" type="ORF">C5745_01930</name>
</gene>
<keyword evidence="2" id="KW-1185">Reference proteome</keyword>
<proteinExistence type="predicted"/>
<comment type="caution">
    <text evidence="1">The sequence shown here is derived from an EMBL/GenBank/DDBJ whole genome shotgun (WGS) entry which is preliminary data.</text>
</comment>
<sequence length="328" mass="38212">MKKVWVWKKIKERPENGEISNAMKHTLILIFLLVAQICTYAQGNQIEAKAAYLLAEESFATGDYAATLEYLNTATESLGSTNSKLLYLQIQAELEIYMTDRSYYDQVIKTISDFQNSADVDSFTEEKVMEVAKTKMLLIKEKEQDIKNKEEADRKKIQQDLNFHSYAFKSWPFGVTFDELKITHKDRRFFQKKTKDRLEKNTGLTLYYPNEVSLYWDSSTIPKNTYFNDIFGILTKNNIVKGYLEVIYWVDHNTENTSHEKSLADLDTMVANISAYVGFEPEYENLDNKYYKGGIYSWSKKGKTIKLHHTRYVNGVPCMRVVQEIIVE</sequence>
<name>A0A2S9J9F0_9SPHI</name>
<dbReference type="EMBL" id="PVBQ01000001">
    <property type="protein sequence ID" value="PRD49402.1"/>
    <property type="molecule type" value="Genomic_DNA"/>
</dbReference>
<dbReference type="AlphaFoldDB" id="A0A2S9J9F0"/>
<organism evidence="1 2">
    <name type="scientific">Sphingobacterium haloxyli</name>
    <dbReference type="NCBI Taxonomy" id="2100533"/>
    <lineage>
        <taxon>Bacteria</taxon>
        <taxon>Pseudomonadati</taxon>
        <taxon>Bacteroidota</taxon>
        <taxon>Sphingobacteriia</taxon>
        <taxon>Sphingobacteriales</taxon>
        <taxon>Sphingobacteriaceae</taxon>
        <taxon>Sphingobacterium</taxon>
    </lineage>
</organism>